<reference evidence="2 3" key="1">
    <citation type="submission" date="2019-05" db="EMBL/GenBank/DDBJ databases">
        <title>Emergence of the Ug99 lineage of the wheat stem rust pathogen through somatic hybridization.</title>
        <authorList>
            <person name="Li F."/>
            <person name="Upadhyaya N.M."/>
            <person name="Sperschneider J."/>
            <person name="Matny O."/>
            <person name="Nguyen-Phuc H."/>
            <person name="Mago R."/>
            <person name="Raley C."/>
            <person name="Miller M.E."/>
            <person name="Silverstein K.A.T."/>
            <person name="Henningsen E."/>
            <person name="Hirsch C.D."/>
            <person name="Visser B."/>
            <person name="Pretorius Z.A."/>
            <person name="Steffenson B.J."/>
            <person name="Schwessinger B."/>
            <person name="Dodds P.N."/>
            <person name="Figueroa M."/>
        </authorList>
    </citation>
    <scope>NUCLEOTIDE SEQUENCE [LARGE SCALE GENOMIC DNA]</scope>
    <source>
        <strain evidence="2">21-0</strain>
    </source>
</reference>
<protein>
    <submittedName>
        <fullName evidence="2">Uncharacterized protein</fullName>
    </submittedName>
</protein>
<dbReference type="Proteomes" id="UP000324748">
    <property type="component" value="Unassembled WGS sequence"/>
</dbReference>
<accession>A0A5B0PCI0</accession>
<feature type="region of interest" description="Disordered" evidence="1">
    <location>
        <begin position="1"/>
        <end position="61"/>
    </location>
</feature>
<evidence type="ECO:0000313" key="3">
    <source>
        <dbReference type="Proteomes" id="UP000324748"/>
    </source>
</evidence>
<comment type="caution">
    <text evidence="2">The sequence shown here is derived from an EMBL/GenBank/DDBJ whole genome shotgun (WGS) entry which is preliminary data.</text>
</comment>
<proteinExistence type="predicted"/>
<feature type="compositionally biased region" description="Basic and acidic residues" evidence="1">
    <location>
        <begin position="43"/>
        <end position="53"/>
    </location>
</feature>
<sequence length="61" mass="7111">MQTLAPPKEGNPISSIEWTPNTPSYLSKQPKPKRKSCKKRNKDQKEEQKKENYPNRSGRNI</sequence>
<feature type="compositionally biased region" description="Basic residues" evidence="1">
    <location>
        <begin position="30"/>
        <end position="42"/>
    </location>
</feature>
<evidence type="ECO:0000313" key="2">
    <source>
        <dbReference type="EMBL" id="KAA1098324.1"/>
    </source>
</evidence>
<name>A0A5B0PCI0_PUCGR</name>
<dbReference type="EMBL" id="VSWC01000066">
    <property type="protein sequence ID" value="KAA1098324.1"/>
    <property type="molecule type" value="Genomic_DNA"/>
</dbReference>
<feature type="compositionally biased region" description="Polar residues" evidence="1">
    <location>
        <begin position="12"/>
        <end position="26"/>
    </location>
</feature>
<organism evidence="2 3">
    <name type="scientific">Puccinia graminis f. sp. tritici</name>
    <dbReference type="NCBI Taxonomy" id="56615"/>
    <lineage>
        <taxon>Eukaryota</taxon>
        <taxon>Fungi</taxon>
        <taxon>Dikarya</taxon>
        <taxon>Basidiomycota</taxon>
        <taxon>Pucciniomycotina</taxon>
        <taxon>Pucciniomycetes</taxon>
        <taxon>Pucciniales</taxon>
        <taxon>Pucciniaceae</taxon>
        <taxon>Puccinia</taxon>
    </lineage>
</organism>
<evidence type="ECO:0000256" key="1">
    <source>
        <dbReference type="SAM" id="MobiDB-lite"/>
    </source>
</evidence>
<dbReference type="AlphaFoldDB" id="A0A5B0PCI0"/>
<gene>
    <name evidence="2" type="ORF">PGT21_033406</name>
</gene>
<keyword evidence="3" id="KW-1185">Reference proteome</keyword>